<organism evidence="6 7">
    <name type="scientific">Penicillium italicum</name>
    <name type="common">Blue mold</name>
    <dbReference type="NCBI Taxonomy" id="40296"/>
    <lineage>
        <taxon>Eukaryota</taxon>
        <taxon>Fungi</taxon>
        <taxon>Dikarya</taxon>
        <taxon>Ascomycota</taxon>
        <taxon>Pezizomycotina</taxon>
        <taxon>Eurotiomycetes</taxon>
        <taxon>Eurotiomycetidae</taxon>
        <taxon>Eurotiales</taxon>
        <taxon>Aspergillaceae</taxon>
        <taxon>Penicillium</taxon>
    </lineage>
</organism>
<feature type="repeat" description="ANK" evidence="3">
    <location>
        <begin position="445"/>
        <end position="477"/>
    </location>
</feature>
<dbReference type="OMA" id="VETITCI"/>
<feature type="repeat" description="ANK" evidence="3">
    <location>
        <begin position="412"/>
        <end position="444"/>
    </location>
</feature>
<reference evidence="6 7" key="1">
    <citation type="journal article" date="2015" name="Mol. Plant Microbe Interact.">
        <title>Genome, transcriptome, and functional analyses of Penicillium expansum provide new insights into secondary metabolism and pathogenicity.</title>
        <authorList>
            <person name="Ballester A.R."/>
            <person name="Marcet-Houben M."/>
            <person name="Levin E."/>
            <person name="Sela N."/>
            <person name="Selma-Lazaro C."/>
            <person name="Carmona L."/>
            <person name="Wisniewski M."/>
            <person name="Droby S."/>
            <person name="Gonzalez-Candelas L."/>
            <person name="Gabaldon T."/>
        </authorList>
    </citation>
    <scope>NUCLEOTIDE SEQUENCE [LARGE SCALE GENOMIC DNA]</scope>
    <source>
        <strain evidence="6 7">PHI-1</strain>
    </source>
</reference>
<sequence length="670" mass="74469">MSQHTLPQALKGLYDRHKFNQARPSLGEIRATLHSVGSLYSKIFIIIDALDECRTVGDGVDMFIREIFDFQADVNANLFATSRPIQNIESKFQKATRLEIRANAEDVKWYIEKRLQDCQFLGSQSTALREQIKLTITKAVDGMFLLARLYIDSLACKTTAKEIKRVLQELDTVSQTKNGDTRSKALDKAYEQAMERIQSQVQEHRTLAMQVLLWISCAERRLTSAELQHAIGVEQNTSELDQDNIPDIGLIVSTSAGLVIVDRQSDIIRLVHHTTQEYFQRTWERWFPNAHIEMTKVQLLDFDDTLPIRRDESIKTTGLHLAAHFGLSETASLLLSKNASIEYERLQRAPLSFLNDTGYKPKVELLLRNNVDIESVDSLERTPLALAAQNGHEAVVKLFLEKKANIECMGPFQRTPLSLATEHGHEAVVNLLLEKGAKIESRDKYGWAPLFIAAQNGHEPVVKLLLANGADFVSKKQGGDTPLFLAALNGHEAVVKLLLANDADVESANNSGNTPLSVAAWNGHIAVVKLLLKENANIESKDKYGTTPFLNAAQRGHEVVMKLLLERNANFTTTTINGETPLSAAAWQGREAVVKLLLEKHVNIESTNSNGETPLFNAAETGHALVVKLLLENGANMEAMNRDGKTPLSIAVINGHGQVAKLMLQYQSIV</sequence>
<gene>
    <name evidence="6" type="ORF">PITC_064160</name>
</gene>
<evidence type="ECO:0000313" key="6">
    <source>
        <dbReference type="EMBL" id="KGO67653.1"/>
    </source>
</evidence>
<dbReference type="SUPFAM" id="SSF48403">
    <property type="entry name" value="Ankyrin repeat"/>
    <property type="match status" value="1"/>
</dbReference>
<feature type="domain" description="GPI inositol-deacylase winged helix" evidence="4">
    <location>
        <begin position="200"/>
        <end position="279"/>
    </location>
</feature>
<dbReference type="PROSITE" id="PS50297">
    <property type="entry name" value="ANK_REP_REGION"/>
    <property type="match status" value="9"/>
</dbReference>
<proteinExistence type="predicted"/>
<dbReference type="AlphaFoldDB" id="A0A0A2KL56"/>
<keyword evidence="7" id="KW-1185">Reference proteome</keyword>
<dbReference type="EMBL" id="JQGA01001270">
    <property type="protein sequence ID" value="KGO67653.1"/>
    <property type="molecule type" value="Genomic_DNA"/>
</dbReference>
<protein>
    <submittedName>
        <fullName evidence="6">Uncharacterized protein</fullName>
    </submittedName>
</protein>
<keyword evidence="2 3" id="KW-0040">ANK repeat</keyword>
<dbReference type="PANTHER" id="PTHR24198">
    <property type="entry name" value="ANKYRIN REPEAT AND PROTEIN KINASE DOMAIN-CONTAINING PROTEIN"/>
    <property type="match status" value="1"/>
</dbReference>
<dbReference type="InterPro" id="IPR036770">
    <property type="entry name" value="Ankyrin_rpt-contain_sf"/>
</dbReference>
<evidence type="ECO:0000259" key="4">
    <source>
        <dbReference type="Pfam" id="PF22939"/>
    </source>
</evidence>
<feature type="repeat" description="ANK" evidence="3">
    <location>
        <begin position="511"/>
        <end position="543"/>
    </location>
</feature>
<dbReference type="SMART" id="SM00248">
    <property type="entry name" value="ANK"/>
    <property type="match status" value="11"/>
</dbReference>
<dbReference type="InterPro" id="IPR002110">
    <property type="entry name" value="Ankyrin_rpt"/>
</dbReference>
<dbReference type="Pfam" id="PF12796">
    <property type="entry name" value="Ank_2"/>
    <property type="match status" value="3"/>
</dbReference>
<evidence type="ECO:0000313" key="7">
    <source>
        <dbReference type="Proteomes" id="UP000030104"/>
    </source>
</evidence>
<dbReference type="Pfam" id="PF22939">
    <property type="entry name" value="WHD_GPIID"/>
    <property type="match status" value="1"/>
</dbReference>
<dbReference type="InterPro" id="IPR056884">
    <property type="entry name" value="NPHP3-like_N"/>
</dbReference>
<feature type="domain" description="Nephrocystin 3-like N-terminal" evidence="5">
    <location>
        <begin position="15"/>
        <end position="83"/>
    </location>
</feature>
<accession>A0A0A2KL56</accession>
<evidence type="ECO:0000256" key="1">
    <source>
        <dbReference type="ARBA" id="ARBA00022737"/>
    </source>
</evidence>
<dbReference type="PhylomeDB" id="A0A0A2KL56"/>
<comment type="caution">
    <text evidence="6">The sequence shown here is derived from an EMBL/GenBank/DDBJ whole genome shotgun (WGS) entry which is preliminary data.</text>
</comment>
<dbReference type="PRINTS" id="PR01415">
    <property type="entry name" value="ANKYRIN"/>
</dbReference>
<feature type="repeat" description="ANK" evidence="3">
    <location>
        <begin position="544"/>
        <end position="576"/>
    </location>
</feature>
<dbReference type="PANTHER" id="PTHR24198:SF165">
    <property type="entry name" value="ANKYRIN REPEAT-CONTAINING PROTEIN-RELATED"/>
    <property type="match status" value="1"/>
</dbReference>
<feature type="repeat" description="ANK" evidence="3">
    <location>
        <begin position="610"/>
        <end position="642"/>
    </location>
</feature>
<evidence type="ECO:0000259" key="5">
    <source>
        <dbReference type="Pfam" id="PF24883"/>
    </source>
</evidence>
<name>A0A0A2KL56_PENIT</name>
<evidence type="ECO:0000256" key="3">
    <source>
        <dbReference type="PROSITE-ProRule" id="PRU00023"/>
    </source>
</evidence>
<dbReference type="Pfam" id="PF13637">
    <property type="entry name" value="Ank_4"/>
    <property type="match status" value="1"/>
</dbReference>
<keyword evidence="1" id="KW-0677">Repeat</keyword>
<dbReference type="Proteomes" id="UP000030104">
    <property type="component" value="Unassembled WGS sequence"/>
</dbReference>
<dbReference type="OrthoDB" id="195446at2759"/>
<dbReference type="InterPro" id="IPR054471">
    <property type="entry name" value="GPIID_WHD"/>
</dbReference>
<feature type="repeat" description="ANK" evidence="3">
    <location>
        <begin position="643"/>
        <end position="670"/>
    </location>
</feature>
<dbReference type="Gene3D" id="1.25.40.20">
    <property type="entry name" value="Ankyrin repeat-containing domain"/>
    <property type="match status" value="4"/>
</dbReference>
<dbReference type="Pfam" id="PF24883">
    <property type="entry name" value="NPHP3_N"/>
    <property type="match status" value="1"/>
</dbReference>
<dbReference type="STRING" id="40296.A0A0A2KL56"/>
<dbReference type="PROSITE" id="PS50088">
    <property type="entry name" value="ANK_REPEAT"/>
    <property type="match status" value="9"/>
</dbReference>
<feature type="repeat" description="ANK" evidence="3">
    <location>
        <begin position="379"/>
        <end position="411"/>
    </location>
</feature>
<feature type="repeat" description="ANK" evidence="3">
    <location>
        <begin position="577"/>
        <end position="609"/>
    </location>
</feature>
<evidence type="ECO:0000256" key="2">
    <source>
        <dbReference type="ARBA" id="ARBA00023043"/>
    </source>
</evidence>
<feature type="repeat" description="ANK" evidence="3">
    <location>
        <begin position="478"/>
        <end position="510"/>
    </location>
</feature>
<dbReference type="HOGENOM" id="CLU_000288_34_14_1"/>